<feature type="coiled-coil region" evidence="24">
    <location>
        <begin position="1389"/>
        <end position="1430"/>
    </location>
</feature>
<dbReference type="EMBL" id="CALNXJ010000011">
    <property type="protein sequence ID" value="CAH3108940.1"/>
    <property type="molecule type" value="Genomic_DNA"/>
</dbReference>
<dbReference type="SMART" id="SM00214">
    <property type="entry name" value="VWC"/>
    <property type="match status" value="1"/>
</dbReference>
<evidence type="ECO:0000256" key="25">
    <source>
        <dbReference type="SAM" id="MobiDB-lite"/>
    </source>
</evidence>
<dbReference type="InterPro" id="IPR037120">
    <property type="entry name" value="Haem_peroxidase_sf_animal"/>
</dbReference>
<dbReference type="CDD" id="cd09826">
    <property type="entry name" value="peroxidasin_like"/>
    <property type="match status" value="1"/>
</dbReference>
<dbReference type="Pfam" id="PF07679">
    <property type="entry name" value="I-set"/>
    <property type="match status" value="4"/>
</dbReference>
<dbReference type="PROSITE" id="PS50835">
    <property type="entry name" value="IG_LIKE"/>
    <property type="match status" value="4"/>
</dbReference>
<evidence type="ECO:0000256" key="1">
    <source>
        <dbReference type="ARBA" id="ARBA00001970"/>
    </source>
</evidence>
<evidence type="ECO:0000256" key="11">
    <source>
        <dbReference type="ARBA" id="ARBA00022729"/>
    </source>
</evidence>
<dbReference type="SUPFAM" id="SSF52058">
    <property type="entry name" value="L domain-like"/>
    <property type="match status" value="1"/>
</dbReference>
<feature type="domain" description="Ig-like" evidence="28">
    <location>
        <begin position="431"/>
        <end position="516"/>
    </location>
</feature>
<comment type="similarity">
    <text evidence="21">Belongs to the peroxidase family. XPO subfamily.</text>
</comment>
<keyword evidence="20" id="KW-0393">Immunoglobulin domain</keyword>
<proteinExistence type="inferred from homology"/>
<keyword evidence="10 23" id="KW-0479">Metal-binding</keyword>
<dbReference type="FunFam" id="2.60.40.10:FF:000248">
    <property type="entry name" value="peroxidasin homolog"/>
    <property type="match status" value="1"/>
</dbReference>
<dbReference type="InterPro" id="IPR003591">
    <property type="entry name" value="Leu-rich_rpt_typical-subtyp"/>
</dbReference>
<dbReference type="InterPro" id="IPR013783">
    <property type="entry name" value="Ig-like_fold"/>
</dbReference>
<evidence type="ECO:0000256" key="4">
    <source>
        <dbReference type="ARBA" id="ARBA00004613"/>
    </source>
</evidence>
<dbReference type="PANTHER" id="PTHR11475:SF58">
    <property type="entry name" value="PEROXIDASIN"/>
    <property type="match status" value="1"/>
</dbReference>
<feature type="compositionally biased region" description="Acidic residues" evidence="25">
    <location>
        <begin position="1345"/>
        <end position="1363"/>
    </location>
</feature>
<evidence type="ECO:0000256" key="10">
    <source>
        <dbReference type="ARBA" id="ARBA00022723"/>
    </source>
</evidence>
<evidence type="ECO:0000256" key="6">
    <source>
        <dbReference type="ARBA" id="ARBA00022525"/>
    </source>
</evidence>
<keyword evidence="16 23" id="KW-0408">Iron</keyword>
<protein>
    <recommendedName>
        <fullName evidence="22">Cell adhesion molecule-related/down-regulated by oncogenes</fullName>
    </recommendedName>
</protein>
<evidence type="ECO:0000256" key="5">
    <source>
        <dbReference type="ARBA" id="ARBA00022475"/>
    </source>
</evidence>
<evidence type="ECO:0000256" key="12">
    <source>
        <dbReference type="ARBA" id="ARBA00022737"/>
    </source>
</evidence>
<evidence type="ECO:0000256" key="26">
    <source>
        <dbReference type="SAM" id="SignalP"/>
    </source>
</evidence>
<organism evidence="29 30">
    <name type="scientific">Pocillopora meandrina</name>
    <dbReference type="NCBI Taxonomy" id="46732"/>
    <lineage>
        <taxon>Eukaryota</taxon>
        <taxon>Metazoa</taxon>
        <taxon>Cnidaria</taxon>
        <taxon>Anthozoa</taxon>
        <taxon>Hexacorallia</taxon>
        <taxon>Scleractinia</taxon>
        <taxon>Astrocoeniina</taxon>
        <taxon>Pocilloporidae</taxon>
        <taxon>Pocillopora</taxon>
    </lineage>
</organism>
<feature type="domain" description="Ig-like" evidence="28">
    <location>
        <begin position="523"/>
        <end position="608"/>
    </location>
</feature>
<dbReference type="Gene3D" id="6.20.200.20">
    <property type="match status" value="1"/>
</dbReference>
<dbReference type="InterPro" id="IPR003599">
    <property type="entry name" value="Ig_sub"/>
</dbReference>
<feature type="chain" id="PRO_5043796149" description="Cell adhesion molecule-related/down-regulated by oncogenes" evidence="26">
    <location>
        <begin position="35"/>
        <end position="1496"/>
    </location>
</feature>
<dbReference type="InterPro" id="IPR001007">
    <property type="entry name" value="VWF_dom"/>
</dbReference>
<keyword evidence="24" id="KW-0175">Coiled coil</keyword>
<dbReference type="GO" id="GO:0046872">
    <property type="term" value="F:metal ion binding"/>
    <property type="evidence" value="ECO:0007669"/>
    <property type="project" value="UniProtKB-KW"/>
</dbReference>
<dbReference type="Gene3D" id="2.60.40.10">
    <property type="entry name" value="Immunoglobulins"/>
    <property type="match status" value="4"/>
</dbReference>
<evidence type="ECO:0000256" key="8">
    <source>
        <dbReference type="ARBA" id="ARBA00022617"/>
    </source>
</evidence>
<feature type="domain" description="Ig-like" evidence="28">
    <location>
        <begin position="340"/>
        <end position="426"/>
    </location>
</feature>
<evidence type="ECO:0000256" key="13">
    <source>
        <dbReference type="ARBA" id="ARBA00022837"/>
    </source>
</evidence>
<keyword evidence="19" id="KW-0325">Glycoprotein</keyword>
<dbReference type="InterPro" id="IPR013098">
    <property type="entry name" value="Ig_I-set"/>
</dbReference>
<dbReference type="InterPro" id="IPR032675">
    <property type="entry name" value="LRR_dom_sf"/>
</dbReference>
<dbReference type="GO" id="GO:0005886">
    <property type="term" value="C:plasma membrane"/>
    <property type="evidence" value="ECO:0007669"/>
    <property type="project" value="UniProtKB-SubCell"/>
</dbReference>
<dbReference type="InterPro" id="IPR034824">
    <property type="entry name" value="Peroxidasin_peroxidase"/>
</dbReference>
<evidence type="ECO:0000256" key="17">
    <source>
        <dbReference type="ARBA" id="ARBA00023136"/>
    </source>
</evidence>
<dbReference type="PROSITE" id="PS51450">
    <property type="entry name" value="LRR"/>
    <property type="match status" value="3"/>
</dbReference>
<dbReference type="SMART" id="SM00408">
    <property type="entry name" value="IGc2"/>
    <property type="match status" value="4"/>
</dbReference>
<feature type="region of interest" description="Disordered" evidence="25">
    <location>
        <begin position="1345"/>
        <end position="1377"/>
    </location>
</feature>
<evidence type="ECO:0000256" key="9">
    <source>
        <dbReference type="ARBA" id="ARBA00022692"/>
    </source>
</evidence>
<reference evidence="29 30" key="1">
    <citation type="submission" date="2022-05" db="EMBL/GenBank/DDBJ databases">
        <authorList>
            <consortium name="Genoscope - CEA"/>
            <person name="William W."/>
        </authorList>
    </citation>
    <scope>NUCLEOTIDE SEQUENCE [LARGE SCALE GENOMIC DNA]</scope>
</reference>
<dbReference type="Proteomes" id="UP001159428">
    <property type="component" value="Unassembled WGS sequence"/>
</dbReference>
<dbReference type="InterPro" id="IPR036179">
    <property type="entry name" value="Ig-like_dom_sf"/>
</dbReference>
<evidence type="ECO:0000256" key="20">
    <source>
        <dbReference type="ARBA" id="ARBA00023319"/>
    </source>
</evidence>
<keyword evidence="11 26" id="KW-0732">Signal</keyword>
<dbReference type="FunFam" id="2.60.40.10:FF:000032">
    <property type="entry name" value="palladin isoform X1"/>
    <property type="match status" value="1"/>
</dbReference>
<dbReference type="InterPro" id="IPR010255">
    <property type="entry name" value="Haem_peroxidase_sf"/>
</dbReference>
<dbReference type="GO" id="GO:0005576">
    <property type="term" value="C:extracellular region"/>
    <property type="evidence" value="ECO:0007669"/>
    <property type="project" value="UniProtKB-SubCell"/>
</dbReference>
<feature type="domain" description="VWFC" evidence="27">
    <location>
        <begin position="1437"/>
        <end position="1495"/>
    </location>
</feature>
<feature type="signal peptide" evidence="26">
    <location>
        <begin position="1"/>
        <end position="34"/>
    </location>
</feature>
<dbReference type="Pfam" id="PF13855">
    <property type="entry name" value="LRR_8"/>
    <property type="match status" value="1"/>
</dbReference>
<dbReference type="InterPro" id="IPR000483">
    <property type="entry name" value="Cys-rich_flank_reg_C"/>
</dbReference>
<keyword evidence="14" id="KW-1133">Transmembrane helix</keyword>
<dbReference type="InterPro" id="IPR003598">
    <property type="entry name" value="Ig_sub2"/>
</dbReference>
<evidence type="ECO:0000313" key="30">
    <source>
        <dbReference type="Proteomes" id="UP001159428"/>
    </source>
</evidence>
<keyword evidence="5" id="KW-1003">Cell membrane</keyword>
<evidence type="ECO:0000256" key="7">
    <source>
        <dbReference type="ARBA" id="ARBA00022614"/>
    </source>
</evidence>
<keyword evidence="7" id="KW-0433">Leucine-rich repeat</keyword>
<dbReference type="SMART" id="SM00082">
    <property type="entry name" value="LRRCT"/>
    <property type="match status" value="1"/>
</dbReference>
<dbReference type="SUPFAM" id="SSF57603">
    <property type="entry name" value="FnI-like domain"/>
    <property type="match status" value="1"/>
</dbReference>
<dbReference type="Gene3D" id="3.80.10.10">
    <property type="entry name" value="Ribonuclease Inhibitor"/>
    <property type="match status" value="2"/>
</dbReference>
<dbReference type="PROSITE" id="PS50184">
    <property type="entry name" value="VWFC_2"/>
    <property type="match status" value="1"/>
</dbReference>
<evidence type="ECO:0000313" key="29">
    <source>
        <dbReference type="EMBL" id="CAH3108940.1"/>
    </source>
</evidence>
<dbReference type="PROSITE" id="PS50292">
    <property type="entry name" value="PEROXIDASE_3"/>
    <property type="match status" value="1"/>
</dbReference>
<dbReference type="PANTHER" id="PTHR11475">
    <property type="entry name" value="OXIDASE/PEROXIDASE"/>
    <property type="match status" value="1"/>
</dbReference>
<evidence type="ECO:0000256" key="18">
    <source>
        <dbReference type="ARBA" id="ARBA00023157"/>
    </source>
</evidence>
<dbReference type="FunFam" id="2.60.40.10:FF:000273">
    <property type="entry name" value="contactin-3 isoform X1"/>
    <property type="match status" value="1"/>
</dbReference>
<evidence type="ECO:0000256" key="15">
    <source>
        <dbReference type="ARBA" id="ARBA00023002"/>
    </source>
</evidence>
<dbReference type="PRINTS" id="PR00457">
    <property type="entry name" value="ANPEROXIDASE"/>
</dbReference>
<dbReference type="GO" id="GO:0006979">
    <property type="term" value="P:response to oxidative stress"/>
    <property type="evidence" value="ECO:0007669"/>
    <property type="project" value="InterPro"/>
</dbReference>
<keyword evidence="30" id="KW-1185">Reference proteome</keyword>
<dbReference type="SMART" id="SM00409">
    <property type="entry name" value="IG"/>
    <property type="match status" value="4"/>
</dbReference>
<dbReference type="FunFam" id="2.60.40.10:FF:000282">
    <property type="entry name" value="peroxidasin homolog"/>
    <property type="match status" value="1"/>
</dbReference>
<keyword evidence="18" id="KW-1015">Disulfide bond</keyword>
<dbReference type="SUPFAM" id="SSF48726">
    <property type="entry name" value="Immunoglobulin"/>
    <property type="match status" value="4"/>
</dbReference>
<dbReference type="Pfam" id="PF00093">
    <property type="entry name" value="VWC"/>
    <property type="match status" value="1"/>
</dbReference>
<sequence length="1496" mass="167793">MSTLIVDFSRSMSSFWRVLFVAALLLCLARSGFTCPENCLCYRTHAGPTVRCNHHSLSRIPNVPASTVVLDLRFNNISVISNGDLAQLRYLTTLFLSGNNIQIIEPEAFTELVSLKYLYLFNNKLKRIHENAFSGLRSLEQLYLHLNEIEDIPAFTFNDLTALERLYLHHNRLRSVPRGLFKNLESLRRLRLDSNPLNCTCDVLWLSQLLKKTPNTETAATCGEPPHLRGTALVRLTPEDVNCIPPSFVKTPANIEVSVRDRQVLFRCLATGNPTPTISWRKNGKPLKPDTRHVMSESGALSIIDPKFDDEGNYECVAENSAGEIVSKAALNYHGIEAPPFLVQYPRSKVESIEGNPVTFTCRARGNPKPVIEWTKEGTPLAFIHHYKVLPSGDLYIPEVRVVDHGMYRCRASNRAGAVAATTRLTVTAQPKFTTRPENTEVLEGSTTELNCRVSGYPLPAIAWTKDGDRLPSPDRHIVLPSGTLRILFASRNDQGQYECQAINIIGVRLARAFLTVKPRVPPSIVESPTDIIVTAGRTVEIRCSAYGAPKPIITWIKNNVHITEANRYSVSKSGTLSIRDVGKTDEGRYECAARNSIGAASAQMTLTVQIPSDENRIGIDVINRTIGIARENVNRAINASIKMLFSSSQPRKPSDLLALFRFPSPAAQQIAKSAEIFERTIQLVHEHVKEMDRVNISNEKYNFFHLLSPQHVSVIANLSGCSAHRRINNCSDMCFHLKYRTIDGTCNNLQHSMWGASLTPFKRLLSPVYENGYNTPVGWQDTEGRPSARLVSTELVSSKEVSEDEKFTHMLMQWGQFLDHDIDFIVSSLSTLRFSDGLDCTKNYGFCDNQPPCFPIAIPDNDKRINNNGHKCLPFTRSSAVCGTGMTSVFFSAVTPREQMNQITSYIDASNVYGSSKEEVMNLRDLESRGLLKSNSSIGSGKPLLPFNRDTPIECLQSEDSPVPCFLAGDFRANEQLGLLSMHTIWVREHNRIAQELGDLNPHWDGDKVYHEARKIVGAEMQHISYTEWLPKILGPQGMALMGTYNGYEPNIDAGIVNAFATAAFRFGHGLINPILFRLNSSFQPIEQGNIPLHKAFFSPYRLVNEGGVDPILRGLFGRAAKSRDDKHQLINSELTERLFEMAHEVALDLGALNIQRGRDHALPGYNSWRGLCNLSVVETFDDLKNEIVDGDIRAKLKELYQHPSNIDLWVGGLLEELAPGALVGPTFTCIIAEQFRRTRAGDRFWYESPSTFDHSQLIQIKQTSLASVLCDNGDAIDRVQRDVFLRATYPEGYVSCSSIPRMDLRMWKYCEQGHCSTPDNTPTFSNHIQGRLFKRSVEEYFSETEEQEHAEEEENNDPNLEEGEKLVTSPTEDEKEGVIEFTSEENILSLNKRVQLLENTVAKMANTLATLEDAFKSLQKQVGETKEKAKTKETRSCGVVQGSARQEGETWQKDVCTHCSCKDGEVQCNEIICKEVSCKEYYRDDNECCPRCLE</sequence>
<keyword evidence="13" id="KW-0106">Calcium</keyword>
<keyword evidence="17" id="KW-0472">Membrane</keyword>
<comment type="subcellular location">
    <subcellularLocation>
        <location evidence="3">Cell membrane</location>
    </subcellularLocation>
    <subcellularLocation>
        <location evidence="2">Membrane</location>
        <topology evidence="2">Single-pass membrane protein</topology>
    </subcellularLocation>
    <subcellularLocation>
        <location evidence="4">Secreted</location>
    </subcellularLocation>
</comment>
<gene>
    <name evidence="29" type="ORF">PMEA_00002769</name>
</gene>
<dbReference type="SMART" id="SM00369">
    <property type="entry name" value="LRR_TYP"/>
    <property type="match status" value="5"/>
</dbReference>
<keyword evidence="15" id="KW-0560">Oxidoreductase</keyword>
<dbReference type="GO" id="GO:0020037">
    <property type="term" value="F:heme binding"/>
    <property type="evidence" value="ECO:0007669"/>
    <property type="project" value="InterPro"/>
</dbReference>
<evidence type="ECO:0000256" key="3">
    <source>
        <dbReference type="ARBA" id="ARBA00004236"/>
    </source>
</evidence>
<evidence type="ECO:0000256" key="19">
    <source>
        <dbReference type="ARBA" id="ARBA00023180"/>
    </source>
</evidence>
<dbReference type="FunFam" id="1.10.640.10:FF:000001">
    <property type="entry name" value="Peroxidasin homolog"/>
    <property type="match status" value="1"/>
</dbReference>
<feature type="domain" description="Ig-like" evidence="28">
    <location>
        <begin position="246"/>
        <end position="332"/>
    </location>
</feature>
<evidence type="ECO:0000256" key="23">
    <source>
        <dbReference type="PIRSR" id="PIRSR619791-2"/>
    </source>
</evidence>
<keyword evidence="12" id="KW-0677">Repeat</keyword>
<dbReference type="InterPro" id="IPR001611">
    <property type="entry name" value="Leu-rich_rpt"/>
</dbReference>
<keyword evidence="9" id="KW-0812">Transmembrane</keyword>
<accession>A0AAU9W9H6</accession>
<keyword evidence="6" id="KW-0964">Secreted</keyword>
<evidence type="ECO:0000256" key="16">
    <source>
        <dbReference type="ARBA" id="ARBA00023004"/>
    </source>
</evidence>
<evidence type="ECO:0000256" key="2">
    <source>
        <dbReference type="ARBA" id="ARBA00004167"/>
    </source>
</evidence>
<name>A0AAU9W9H6_9CNID</name>
<evidence type="ECO:0000259" key="28">
    <source>
        <dbReference type="PROSITE" id="PS50835"/>
    </source>
</evidence>
<comment type="caution">
    <text evidence="29">The sequence shown here is derived from an EMBL/GenBank/DDBJ whole genome shotgun (WGS) entry which is preliminary data.</text>
</comment>
<feature type="binding site" description="axial binding residue" evidence="23">
    <location>
        <position position="1070"/>
    </location>
    <ligand>
        <name>heme b</name>
        <dbReference type="ChEBI" id="CHEBI:60344"/>
    </ligand>
    <ligandPart>
        <name>Fe</name>
        <dbReference type="ChEBI" id="CHEBI:18248"/>
    </ligandPart>
</feature>
<dbReference type="PROSITE" id="PS01208">
    <property type="entry name" value="VWFC_1"/>
    <property type="match status" value="1"/>
</dbReference>
<dbReference type="SUPFAM" id="SSF48113">
    <property type="entry name" value="Heme-dependent peroxidases"/>
    <property type="match status" value="1"/>
</dbReference>
<evidence type="ECO:0000256" key="22">
    <source>
        <dbReference type="ARBA" id="ARBA00069893"/>
    </source>
</evidence>
<comment type="cofactor">
    <cofactor evidence="1">
        <name>heme b</name>
        <dbReference type="ChEBI" id="CHEBI:60344"/>
    </cofactor>
</comment>
<dbReference type="InterPro" id="IPR007110">
    <property type="entry name" value="Ig-like_dom"/>
</dbReference>
<dbReference type="Pfam" id="PF03098">
    <property type="entry name" value="An_peroxidase"/>
    <property type="match status" value="1"/>
</dbReference>
<evidence type="ECO:0000256" key="24">
    <source>
        <dbReference type="SAM" id="Coils"/>
    </source>
</evidence>
<dbReference type="GO" id="GO:0004601">
    <property type="term" value="F:peroxidase activity"/>
    <property type="evidence" value="ECO:0007669"/>
    <property type="project" value="InterPro"/>
</dbReference>
<evidence type="ECO:0000259" key="27">
    <source>
        <dbReference type="PROSITE" id="PS50184"/>
    </source>
</evidence>
<dbReference type="Gene3D" id="1.10.640.10">
    <property type="entry name" value="Haem peroxidase domain superfamily, animal type"/>
    <property type="match status" value="1"/>
</dbReference>
<evidence type="ECO:0000256" key="14">
    <source>
        <dbReference type="ARBA" id="ARBA00022989"/>
    </source>
</evidence>
<evidence type="ECO:0000256" key="21">
    <source>
        <dbReference type="ARBA" id="ARBA00061342"/>
    </source>
</evidence>
<dbReference type="InterPro" id="IPR019791">
    <property type="entry name" value="Haem_peroxidase_animal"/>
</dbReference>
<keyword evidence="8 23" id="KW-0349">Heme</keyword>